<sequence>MDNMLMPFKSQYNLELTCKFSLLDSSSTFAFSTFPLGRVEEKKESKKGIVKEESKNKMRTNEKIVDRHQLSIHKELHSKLNN</sequence>
<evidence type="ECO:0000313" key="2">
    <source>
        <dbReference type="Proteomes" id="UP000276133"/>
    </source>
</evidence>
<dbReference type="EMBL" id="REGN01006372">
    <property type="protein sequence ID" value="RNA09772.1"/>
    <property type="molecule type" value="Genomic_DNA"/>
</dbReference>
<comment type="caution">
    <text evidence="1">The sequence shown here is derived from an EMBL/GenBank/DDBJ whole genome shotgun (WGS) entry which is preliminary data.</text>
</comment>
<accession>A0A3M7QEZ5</accession>
<dbReference type="Proteomes" id="UP000276133">
    <property type="component" value="Unassembled WGS sequence"/>
</dbReference>
<gene>
    <name evidence="1" type="ORF">BpHYR1_011452</name>
</gene>
<reference evidence="1 2" key="1">
    <citation type="journal article" date="2018" name="Sci. Rep.">
        <title>Genomic signatures of local adaptation to the degree of environmental predictability in rotifers.</title>
        <authorList>
            <person name="Franch-Gras L."/>
            <person name="Hahn C."/>
            <person name="Garcia-Roger E.M."/>
            <person name="Carmona M.J."/>
            <person name="Serra M."/>
            <person name="Gomez A."/>
        </authorList>
    </citation>
    <scope>NUCLEOTIDE SEQUENCE [LARGE SCALE GENOMIC DNA]</scope>
    <source>
        <strain evidence="1">HYR1</strain>
    </source>
</reference>
<name>A0A3M7QEZ5_BRAPC</name>
<organism evidence="1 2">
    <name type="scientific">Brachionus plicatilis</name>
    <name type="common">Marine rotifer</name>
    <name type="synonym">Brachionus muelleri</name>
    <dbReference type="NCBI Taxonomy" id="10195"/>
    <lineage>
        <taxon>Eukaryota</taxon>
        <taxon>Metazoa</taxon>
        <taxon>Spiralia</taxon>
        <taxon>Gnathifera</taxon>
        <taxon>Rotifera</taxon>
        <taxon>Eurotatoria</taxon>
        <taxon>Monogononta</taxon>
        <taxon>Pseudotrocha</taxon>
        <taxon>Ploima</taxon>
        <taxon>Brachionidae</taxon>
        <taxon>Brachionus</taxon>
    </lineage>
</organism>
<evidence type="ECO:0000313" key="1">
    <source>
        <dbReference type="EMBL" id="RNA09772.1"/>
    </source>
</evidence>
<protein>
    <submittedName>
        <fullName evidence="1">Uncharacterized protein</fullName>
    </submittedName>
</protein>
<proteinExistence type="predicted"/>
<keyword evidence="2" id="KW-1185">Reference proteome</keyword>
<dbReference type="AlphaFoldDB" id="A0A3M7QEZ5"/>